<comment type="cofactor">
    <cofactor evidence="25">
        <name>Mg(2+)</name>
        <dbReference type="ChEBI" id="CHEBI:18420"/>
    </cofactor>
    <cofactor evidence="25">
        <name>Mn(2+)</name>
        <dbReference type="ChEBI" id="CHEBI:29035"/>
    </cofactor>
    <text evidence="25">Binds 2 magnesium or manganese ions per subunit.</text>
</comment>
<dbReference type="GO" id="GO:0071555">
    <property type="term" value="P:cell wall organization"/>
    <property type="evidence" value="ECO:0007669"/>
    <property type="project" value="UniProtKB-KW"/>
</dbReference>
<dbReference type="PANTHER" id="PTHR23132:SF25">
    <property type="entry name" value="D-ALANINE--D-ALANINE LIGASE A"/>
    <property type="match status" value="1"/>
</dbReference>
<dbReference type="Proteomes" id="UP001157160">
    <property type="component" value="Unassembled WGS sequence"/>
</dbReference>
<evidence type="ECO:0000313" key="28">
    <source>
        <dbReference type="EMBL" id="GMA27806.1"/>
    </source>
</evidence>
<dbReference type="HAMAP" id="MF_00047">
    <property type="entry name" value="Dala_Dala_lig"/>
    <property type="match status" value="1"/>
</dbReference>
<dbReference type="GO" id="GO:0009252">
    <property type="term" value="P:peptidoglycan biosynthetic process"/>
    <property type="evidence" value="ECO:0007669"/>
    <property type="project" value="UniProtKB-UniRule"/>
</dbReference>
<comment type="pathway">
    <text evidence="4 22">Cell wall biogenesis; peptidoglycan biosynthesis.</text>
</comment>
<keyword evidence="15 25" id="KW-0464">Manganese</keyword>
<comment type="similarity">
    <text evidence="5 22">Belongs to the D-alanine--D-alanine ligase family.</text>
</comment>
<dbReference type="PROSITE" id="PS50975">
    <property type="entry name" value="ATP_GRASP"/>
    <property type="match status" value="1"/>
</dbReference>
<evidence type="ECO:0000256" key="26">
    <source>
        <dbReference type="PROSITE-ProRule" id="PRU00409"/>
    </source>
</evidence>
<organism evidence="28 29">
    <name type="scientific">Arenivirga flava</name>
    <dbReference type="NCBI Taxonomy" id="1930060"/>
    <lineage>
        <taxon>Bacteria</taxon>
        <taxon>Bacillati</taxon>
        <taxon>Actinomycetota</taxon>
        <taxon>Actinomycetes</taxon>
        <taxon>Micrococcales</taxon>
        <taxon>Microbacteriaceae</taxon>
        <taxon>Arenivirga</taxon>
    </lineage>
</organism>
<dbReference type="Gene3D" id="3.30.1490.20">
    <property type="entry name" value="ATP-grasp fold, A domain"/>
    <property type="match status" value="1"/>
</dbReference>
<keyword evidence="14 22" id="KW-0573">Peptidoglycan synthesis</keyword>
<dbReference type="GO" id="GO:0005524">
    <property type="term" value="F:ATP binding"/>
    <property type="evidence" value="ECO:0007669"/>
    <property type="project" value="UniProtKB-UniRule"/>
</dbReference>
<feature type="domain" description="ATP-grasp" evidence="27">
    <location>
        <begin position="150"/>
        <end position="358"/>
    </location>
</feature>
<dbReference type="AlphaFoldDB" id="A0AA37UGT0"/>
<dbReference type="GO" id="GO:0008360">
    <property type="term" value="P:regulation of cell shape"/>
    <property type="evidence" value="ECO:0007669"/>
    <property type="project" value="UniProtKB-KW"/>
</dbReference>
<comment type="caution">
    <text evidence="28">The sequence shown here is derived from an EMBL/GenBank/DDBJ whole genome shotgun (WGS) entry which is preliminary data.</text>
</comment>
<dbReference type="GO" id="GO:0046872">
    <property type="term" value="F:metal ion binding"/>
    <property type="evidence" value="ECO:0007669"/>
    <property type="project" value="UniProtKB-KW"/>
</dbReference>
<dbReference type="EMBL" id="BSUL01000001">
    <property type="protein sequence ID" value="GMA27806.1"/>
    <property type="molecule type" value="Genomic_DNA"/>
</dbReference>
<keyword evidence="29" id="KW-1185">Reference proteome</keyword>
<feature type="binding site" evidence="24">
    <location>
        <begin position="228"/>
        <end position="235"/>
    </location>
    <ligand>
        <name>ATP</name>
        <dbReference type="ChEBI" id="CHEBI:30616"/>
    </ligand>
</feature>
<evidence type="ECO:0000256" key="17">
    <source>
        <dbReference type="ARBA" id="ARBA00047614"/>
    </source>
</evidence>
<protein>
    <recommendedName>
        <fullName evidence="19 22">D-alanine--D-alanine ligase</fullName>
        <ecNumber evidence="6 22">6.3.2.4</ecNumber>
    </recommendedName>
    <alternativeName>
        <fullName evidence="21 22">D-Ala-D-Ala ligase</fullName>
    </alternativeName>
    <alternativeName>
        <fullName evidence="20 22">D-alanylalanine synthetase</fullName>
    </alternativeName>
</protein>
<proteinExistence type="inferred from homology"/>
<evidence type="ECO:0000256" key="18">
    <source>
        <dbReference type="ARBA" id="ARBA00060592"/>
    </source>
</evidence>
<evidence type="ECO:0000256" key="13">
    <source>
        <dbReference type="ARBA" id="ARBA00022960"/>
    </source>
</evidence>
<dbReference type="GO" id="GO:0008716">
    <property type="term" value="F:D-alanine-D-alanine ligase activity"/>
    <property type="evidence" value="ECO:0007669"/>
    <property type="project" value="UniProtKB-UniRule"/>
</dbReference>
<evidence type="ECO:0000256" key="8">
    <source>
        <dbReference type="ARBA" id="ARBA00022598"/>
    </source>
</evidence>
<dbReference type="Pfam" id="PF07478">
    <property type="entry name" value="Dala_Dala_lig_C"/>
    <property type="match status" value="1"/>
</dbReference>
<evidence type="ECO:0000313" key="29">
    <source>
        <dbReference type="Proteomes" id="UP001157160"/>
    </source>
</evidence>
<keyword evidence="13 22" id="KW-0133">Cell shape</keyword>
<reference evidence="28 29" key="1">
    <citation type="journal article" date="2014" name="Int. J. Syst. Evol. Microbiol.">
        <title>Complete genome sequence of Corynebacterium casei LMG S-19264T (=DSM 44701T), isolated from a smear-ripened cheese.</title>
        <authorList>
            <consortium name="US DOE Joint Genome Institute (JGI-PGF)"/>
            <person name="Walter F."/>
            <person name="Albersmeier A."/>
            <person name="Kalinowski J."/>
            <person name="Ruckert C."/>
        </authorList>
    </citation>
    <scope>NUCLEOTIDE SEQUENCE [LARGE SCALE GENOMIC DNA]</scope>
    <source>
        <strain evidence="28 29">NBRC 112289</strain>
    </source>
</reference>
<dbReference type="InterPro" id="IPR011761">
    <property type="entry name" value="ATP-grasp"/>
</dbReference>
<evidence type="ECO:0000256" key="23">
    <source>
        <dbReference type="PIRSR" id="PIRSR039102-1"/>
    </source>
</evidence>
<evidence type="ECO:0000256" key="2">
    <source>
        <dbReference type="ARBA" id="ARBA00003921"/>
    </source>
</evidence>
<accession>A0AA37UGT0</accession>
<dbReference type="PIRSF" id="PIRSF039102">
    <property type="entry name" value="Ddl/VanB"/>
    <property type="match status" value="1"/>
</dbReference>
<feature type="active site" evidence="23">
    <location>
        <position position="336"/>
    </location>
</feature>
<evidence type="ECO:0000256" key="14">
    <source>
        <dbReference type="ARBA" id="ARBA00022984"/>
    </source>
</evidence>
<dbReference type="InterPro" id="IPR013815">
    <property type="entry name" value="ATP_grasp_subdomain_1"/>
</dbReference>
<keyword evidence="8 22" id="KW-0436">Ligase</keyword>
<keyword evidence="9 25" id="KW-0479">Metal-binding</keyword>
<feature type="binding site" evidence="24">
    <location>
        <begin position="190"/>
        <end position="192"/>
    </location>
    <ligand>
        <name>ATP</name>
        <dbReference type="ChEBI" id="CHEBI:30616"/>
    </ligand>
</feature>
<dbReference type="NCBIfam" id="NF002528">
    <property type="entry name" value="PRK01966.1-4"/>
    <property type="match status" value="1"/>
</dbReference>
<evidence type="ECO:0000256" key="5">
    <source>
        <dbReference type="ARBA" id="ARBA00010871"/>
    </source>
</evidence>
<feature type="binding site" evidence="24">
    <location>
        <position position="146"/>
    </location>
    <ligand>
        <name>ATP</name>
        <dbReference type="ChEBI" id="CHEBI:30616"/>
    </ligand>
</feature>
<keyword evidence="16 22" id="KW-0961">Cell wall biogenesis/degradation</keyword>
<evidence type="ECO:0000256" key="15">
    <source>
        <dbReference type="ARBA" id="ARBA00023211"/>
    </source>
</evidence>
<dbReference type="InterPro" id="IPR016185">
    <property type="entry name" value="PreATP-grasp_dom_sf"/>
</dbReference>
<evidence type="ECO:0000256" key="24">
    <source>
        <dbReference type="PIRSR" id="PIRSR039102-2"/>
    </source>
</evidence>
<sequence>MTQQKTRVALLFGGRTSEHIVGTGTASGVLGAIDTDKYEVIPVGITLDGVLTLQDGDPELWRMRPDRHAVVQDNGTRVHFPEAPGSRELFVTEQDGTRRSLGEIDVVFPALLGPTVEDGAIQGWFELLDIPYVGNGILASAIGFDKDAFKRVLEQAGVPIAPWYTVTAREWAGDRSKAEAAAEGFGYPVFVKPARAGSSVGVSKVKAPADLAAAVEIALAEDSKVLIEPMVVGREVEVSVLGGRDGAGPRVSVAGEIIVTGREFYDFDAKYSGADGVELRCPTEMDPADLAEMQRLAARAFEAIGGAGLARADFFLTEQGFVVNELNTLPGFTPISMYPKLWEASGLAYGDLIDELIQLGLETVR</sequence>
<evidence type="ECO:0000256" key="7">
    <source>
        <dbReference type="ARBA" id="ARBA00022490"/>
    </source>
</evidence>
<feature type="binding site" evidence="25">
    <location>
        <position position="313"/>
    </location>
    <ligand>
        <name>Mg(2+)</name>
        <dbReference type="ChEBI" id="CHEBI:18420"/>
        <label>1</label>
    </ligand>
</feature>
<feature type="binding site" evidence="24">
    <location>
        <begin position="324"/>
        <end position="325"/>
    </location>
    <ligand>
        <name>ATP</name>
        <dbReference type="ChEBI" id="CHEBI:30616"/>
    </ligand>
</feature>
<dbReference type="RefSeq" id="WP_284230700.1">
    <property type="nucleotide sequence ID" value="NZ_BSUL01000001.1"/>
</dbReference>
<comment type="cofactor">
    <cofactor evidence="1">
        <name>Mn(2+)</name>
        <dbReference type="ChEBI" id="CHEBI:29035"/>
    </cofactor>
</comment>
<dbReference type="InterPro" id="IPR011127">
    <property type="entry name" value="Dala_Dala_lig_N"/>
</dbReference>
<dbReference type="PANTHER" id="PTHR23132">
    <property type="entry name" value="D-ALANINE--D-ALANINE LIGASE"/>
    <property type="match status" value="1"/>
</dbReference>
<comment type="catalytic activity">
    <reaction evidence="17 22">
        <text>2 D-alanine + ATP = D-alanyl-D-alanine + ADP + phosphate + H(+)</text>
        <dbReference type="Rhea" id="RHEA:11224"/>
        <dbReference type="ChEBI" id="CHEBI:15378"/>
        <dbReference type="ChEBI" id="CHEBI:30616"/>
        <dbReference type="ChEBI" id="CHEBI:43474"/>
        <dbReference type="ChEBI" id="CHEBI:57416"/>
        <dbReference type="ChEBI" id="CHEBI:57822"/>
        <dbReference type="ChEBI" id="CHEBI:456216"/>
        <dbReference type="EC" id="6.3.2.4"/>
    </reaction>
</comment>
<evidence type="ECO:0000256" key="9">
    <source>
        <dbReference type="ARBA" id="ARBA00022723"/>
    </source>
</evidence>
<dbReference type="Gene3D" id="3.40.50.20">
    <property type="match status" value="1"/>
</dbReference>
<evidence type="ECO:0000256" key="22">
    <source>
        <dbReference type="HAMAP-Rule" id="MF_00047"/>
    </source>
</evidence>
<feature type="binding site" evidence="25">
    <location>
        <position position="327"/>
    </location>
    <ligand>
        <name>Mg(2+)</name>
        <dbReference type="ChEBI" id="CHEBI:18420"/>
        <label>2</label>
    </ligand>
</feature>
<dbReference type="NCBIfam" id="TIGR01205">
    <property type="entry name" value="D_ala_D_alaTIGR"/>
    <property type="match status" value="1"/>
</dbReference>
<keyword evidence="11 26" id="KW-0067">ATP-binding</keyword>
<gene>
    <name evidence="22 28" type="primary">ddl</name>
    <name evidence="28" type="ORF">GCM10025874_10590</name>
</gene>
<evidence type="ECO:0000256" key="4">
    <source>
        <dbReference type="ARBA" id="ARBA00004752"/>
    </source>
</evidence>
<dbReference type="FunFam" id="3.30.1490.20:FF:000007">
    <property type="entry name" value="D-alanine--D-alanine ligase"/>
    <property type="match status" value="1"/>
</dbReference>
<keyword evidence="12 25" id="KW-0460">Magnesium</keyword>
<dbReference type="SUPFAM" id="SSF52440">
    <property type="entry name" value="PreATP-grasp domain"/>
    <property type="match status" value="1"/>
</dbReference>
<dbReference type="SUPFAM" id="SSF56059">
    <property type="entry name" value="Glutathione synthetase ATP-binding domain-like"/>
    <property type="match status" value="1"/>
</dbReference>
<feature type="binding site" evidence="25">
    <location>
        <position position="325"/>
    </location>
    <ligand>
        <name>Mg(2+)</name>
        <dbReference type="ChEBI" id="CHEBI:18420"/>
        <label>1</label>
    </ligand>
</feature>
<evidence type="ECO:0000256" key="25">
    <source>
        <dbReference type="PIRSR" id="PIRSR039102-3"/>
    </source>
</evidence>
<evidence type="ECO:0000256" key="3">
    <source>
        <dbReference type="ARBA" id="ARBA00004496"/>
    </source>
</evidence>
<evidence type="ECO:0000256" key="12">
    <source>
        <dbReference type="ARBA" id="ARBA00022842"/>
    </source>
</evidence>
<keyword evidence="10 24" id="KW-0547">Nucleotide-binding</keyword>
<feature type="binding site" evidence="25">
    <location>
        <position position="325"/>
    </location>
    <ligand>
        <name>Mg(2+)</name>
        <dbReference type="ChEBI" id="CHEBI:18420"/>
        <label>2</label>
    </ligand>
</feature>
<evidence type="ECO:0000256" key="16">
    <source>
        <dbReference type="ARBA" id="ARBA00023316"/>
    </source>
</evidence>
<evidence type="ECO:0000259" key="27">
    <source>
        <dbReference type="PROSITE" id="PS50975"/>
    </source>
</evidence>
<dbReference type="Pfam" id="PF01820">
    <property type="entry name" value="Dala_Dala_lig_N"/>
    <property type="match status" value="1"/>
</dbReference>
<dbReference type="Gene3D" id="3.30.470.20">
    <property type="entry name" value="ATP-grasp fold, B domain"/>
    <property type="match status" value="1"/>
</dbReference>
<comment type="pathway">
    <text evidence="18">Glycan biosynthesis.</text>
</comment>
<comment type="subcellular location">
    <subcellularLocation>
        <location evidence="3 22">Cytoplasm</location>
    </subcellularLocation>
</comment>
<feature type="active site" evidence="23">
    <location>
        <position position="198"/>
    </location>
</feature>
<dbReference type="InterPro" id="IPR005905">
    <property type="entry name" value="D_ala_D_ala"/>
</dbReference>
<feature type="binding site" evidence="24">
    <location>
        <begin position="198"/>
        <end position="199"/>
    </location>
    <ligand>
        <name>ATP</name>
        <dbReference type="ChEBI" id="CHEBI:30616"/>
    </ligand>
</feature>
<dbReference type="PROSITE" id="PS00844">
    <property type="entry name" value="DALA_DALA_LIGASE_2"/>
    <property type="match status" value="1"/>
</dbReference>
<dbReference type="GO" id="GO:0005829">
    <property type="term" value="C:cytosol"/>
    <property type="evidence" value="ECO:0007669"/>
    <property type="project" value="TreeGrafter"/>
</dbReference>
<dbReference type="EC" id="6.3.2.4" evidence="6 22"/>
<evidence type="ECO:0000256" key="21">
    <source>
        <dbReference type="ARBA" id="ARBA00077154"/>
    </source>
</evidence>
<dbReference type="InterPro" id="IPR011095">
    <property type="entry name" value="Dala_Dala_lig_C"/>
</dbReference>
<dbReference type="InterPro" id="IPR000291">
    <property type="entry name" value="D-Ala_lig_Van_CS"/>
</dbReference>
<evidence type="ECO:0000256" key="19">
    <source>
        <dbReference type="ARBA" id="ARBA00068427"/>
    </source>
</evidence>
<feature type="active site" evidence="23">
    <location>
        <position position="18"/>
    </location>
</feature>
<name>A0AA37UGT0_9MICO</name>
<comment type="function">
    <text evidence="2 22">Cell wall formation.</text>
</comment>
<evidence type="ECO:0000256" key="1">
    <source>
        <dbReference type="ARBA" id="ARBA00001936"/>
    </source>
</evidence>
<evidence type="ECO:0000256" key="11">
    <source>
        <dbReference type="ARBA" id="ARBA00022840"/>
    </source>
</evidence>
<evidence type="ECO:0000256" key="6">
    <source>
        <dbReference type="ARBA" id="ARBA00012216"/>
    </source>
</evidence>
<evidence type="ECO:0000256" key="10">
    <source>
        <dbReference type="ARBA" id="ARBA00022741"/>
    </source>
</evidence>
<evidence type="ECO:0000256" key="20">
    <source>
        <dbReference type="ARBA" id="ARBA00076288"/>
    </source>
</evidence>
<keyword evidence="7 22" id="KW-0963">Cytoplasm</keyword>